<sequence>MTGWDYANIPKLQSWLHPARLSCKVVAFTKKGEKLVGQIAKRQAVVNPLSTFYSVKRFIGRKLSEVKDEAKLVTYKVTADEHGNVRLECPALNKKFSPEEISAIVLRKLVEDASKFFNDPISKAVITVPAYFNDSQRQATKDAGRIAGLEVLRILNEPTAAALAYGLDKKKNETILVFDLGGGTFDVSVLEVGDGVFEVLATAGDSHLGGDDFDKKIVEWIAREFKANEGIDLLKDPQALQRMIEAAEKAKIELSSVTQTNISLPFITATAEGPKHIDMVLTRAKFEELCFDLFERLQVPVKKALEDAKLDVRDLNEVLLVGGATRIPAVQQLVKQLLNKELNMSVNPDEVVALGAAVQAGVMSGDVGSLVLLDVSPLSLGLETLGGVMTKIIPRNTTLPTSKKEVFSTASDNQTSVEINVLQGEREFVKDNKSLGSFRLDGIVPAPRGVPQIEVTFDIDANGILSVTAADKGTGKKQEIKITGASTLSKEDVDRMVKEAERNASEDKKRRELIDLKNQSESLLYQVEKKLKELADKVPEDLKTQLEARLSDLKTAAQGEDVEKMKRTQEALQQVSMQLGQSIYQTVGASAASGTRTAGATTGASARPGGGSEEVIDAEFNDSSQV</sequence>
<dbReference type="Proteomes" id="UP001162992">
    <property type="component" value="Chromosome 13"/>
</dbReference>
<evidence type="ECO:0000313" key="1">
    <source>
        <dbReference type="EMBL" id="KAJ7532503.1"/>
    </source>
</evidence>
<reference evidence="2" key="1">
    <citation type="journal article" date="2024" name="Proc. Natl. Acad. Sci. U.S.A.">
        <title>Extraordinary preservation of gene collinearity over three hundred million years revealed in homosporous lycophytes.</title>
        <authorList>
            <person name="Li C."/>
            <person name="Wickell D."/>
            <person name="Kuo L.Y."/>
            <person name="Chen X."/>
            <person name="Nie B."/>
            <person name="Liao X."/>
            <person name="Peng D."/>
            <person name="Ji J."/>
            <person name="Jenkins J."/>
            <person name="Williams M."/>
            <person name="Shu S."/>
            <person name="Plott C."/>
            <person name="Barry K."/>
            <person name="Rajasekar S."/>
            <person name="Grimwood J."/>
            <person name="Han X."/>
            <person name="Sun S."/>
            <person name="Hou Z."/>
            <person name="He W."/>
            <person name="Dai G."/>
            <person name="Sun C."/>
            <person name="Schmutz J."/>
            <person name="Leebens-Mack J.H."/>
            <person name="Li F.W."/>
            <person name="Wang L."/>
        </authorList>
    </citation>
    <scope>NUCLEOTIDE SEQUENCE [LARGE SCALE GENOMIC DNA]</scope>
    <source>
        <strain evidence="2">cv. PW_Plant_1</strain>
    </source>
</reference>
<keyword evidence="2" id="KW-1185">Reference proteome</keyword>
<proteinExistence type="predicted"/>
<dbReference type="EMBL" id="CM055104">
    <property type="protein sequence ID" value="KAJ7532503.1"/>
    <property type="molecule type" value="Genomic_DNA"/>
</dbReference>
<evidence type="ECO:0000313" key="2">
    <source>
        <dbReference type="Proteomes" id="UP001162992"/>
    </source>
</evidence>
<comment type="caution">
    <text evidence="1">The sequence shown here is derived from an EMBL/GenBank/DDBJ whole genome shotgun (WGS) entry which is preliminary data.</text>
</comment>
<protein>
    <submittedName>
        <fullName evidence="1">Uncharacterized protein</fullName>
    </submittedName>
</protein>
<organism evidence="1 2">
    <name type="scientific">Diphasiastrum complanatum</name>
    <name type="common">Issler's clubmoss</name>
    <name type="synonym">Lycopodium complanatum</name>
    <dbReference type="NCBI Taxonomy" id="34168"/>
    <lineage>
        <taxon>Eukaryota</taxon>
        <taxon>Viridiplantae</taxon>
        <taxon>Streptophyta</taxon>
        <taxon>Embryophyta</taxon>
        <taxon>Tracheophyta</taxon>
        <taxon>Lycopodiopsida</taxon>
        <taxon>Lycopodiales</taxon>
        <taxon>Lycopodiaceae</taxon>
        <taxon>Lycopodioideae</taxon>
        <taxon>Diphasiastrum</taxon>
    </lineage>
</organism>
<accession>A0ACC2BRW8</accession>
<name>A0ACC2BRW8_DIPCM</name>
<gene>
    <name evidence="1" type="ORF">O6H91_13G006800</name>
</gene>